<reference evidence="1" key="2">
    <citation type="submission" date="2020-10" db="EMBL/GenBank/DDBJ databases">
        <title>Comparative genomics of the Acetobacterium genus.</title>
        <authorList>
            <person name="Marshall C."/>
            <person name="May H."/>
            <person name="Norman S."/>
        </authorList>
    </citation>
    <scope>NUCLEOTIDE SEQUENCE</scope>
    <source>
        <strain evidence="1">DER-2019</strain>
    </source>
</reference>
<dbReference type="OrthoDB" id="1779160at2"/>
<protein>
    <submittedName>
        <fullName evidence="1">Uncharacterized protein</fullName>
    </submittedName>
</protein>
<organism evidence="1 2">
    <name type="scientific">Acetobacterium paludosum</name>
    <dbReference type="NCBI Taxonomy" id="52693"/>
    <lineage>
        <taxon>Bacteria</taxon>
        <taxon>Bacillati</taxon>
        <taxon>Bacillota</taxon>
        <taxon>Clostridia</taxon>
        <taxon>Eubacteriales</taxon>
        <taxon>Eubacteriaceae</taxon>
        <taxon>Acetobacterium</taxon>
    </lineage>
</organism>
<gene>
    <name evidence="1" type="ORF">GH810_09590</name>
</gene>
<dbReference type="EMBL" id="WJBD01000010">
    <property type="protein sequence ID" value="MBC3888559.1"/>
    <property type="molecule type" value="Genomic_DNA"/>
</dbReference>
<reference evidence="1" key="1">
    <citation type="submission" date="2019-10" db="EMBL/GenBank/DDBJ databases">
        <authorList>
            <person name="Ross D.E."/>
            <person name="Gulliver D."/>
        </authorList>
    </citation>
    <scope>NUCLEOTIDE SEQUENCE</scope>
    <source>
        <strain evidence="1">DER-2019</strain>
    </source>
</reference>
<keyword evidence="2" id="KW-1185">Reference proteome</keyword>
<accession>A0A923KPW8</accession>
<dbReference type="AlphaFoldDB" id="A0A923KPW8"/>
<sequence>MEKTIDISIKYAKEIAAIKASLNELESGRIYGFNGNCTPADGSLETNVDKLTEQLKDLLHKLEYGKDSGAQNNEN</sequence>
<proteinExistence type="predicted"/>
<dbReference type="RefSeq" id="WP_148568048.1">
    <property type="nucleotide sequence ID" value="NZ_RXYA01000014.1"/>
</dbReference>
<evidence type="ECO:0000313" key="2">
    <source>
        <dbReference type="Proteomes" id="UP000616595"/>
    </source>
</evidence>
<evidence type="ECO:0000313" key="1">
    <source>
        <dbReference type="EMBL" id="MBC3888559.1"/>
    </source>
</evidence>
<dbReference type="Proteomes" id="UP000616595">
    <property type="component" value="Unassembled WGS sequence"/>
</dbReference>
<name>A0A923KPW8_9FIRM</name>
<comment type="caution">
    <text evidence="1">The sequence shown here is derived from an EMBL/GenBank/DDBJ whole genome shotgun (WGS) entry which is preliminary data.</text>
</comment>